<dbReference type="RefSeq" id="WP_061537048.1">
    <property type="nucleotide sequence ID" value="NZ_CP013235.1"/>
</dbReference>
<dbReference type="Proteomes" id="UP000071778">
    <property type="component" value="Chromosome"/>
</dbReference>
<name>A0A127QGM1_9BURK</name>
<proteinExistence type="predicted"/>
<reference evidence="1 2" key="1">
    <citation type="submission" date="2015-11" db="EMBL/GenBank/DDBJ databases">
        <title>Exploring the genomic traits of fungus-feeding bacterial genus Collimonas.</title>
        <authorList>
            <person name="Song C."/>
            <person name="Schmidt R."/>
            <person name="de Jager V."/>
            <person name="Krzyzanowska D."/>
            <person name="Jongedijk E."/>
            <person name="Cankar K."/>
            <person name="Beekwilder J."/>
            <person name="van Veen A."/>
            <person name="de Boer W."/>
            <person name="van Veen J.A."/>
            <person name="Garbeva P."/>
        </authorList>
    </citation>
    <scope>NUCLEOTIDE SEQUENCE [LARGE SCALE GENOMIC DNA]</scope>
    <source>
        <strain evidence="1 2">Ter282</strain>
    </source>
</reference>
<dbReference type="EMBL" id="CP013235">
    <property type="protein sequence ID" value="AMP09126.1"/>
    <property type="molecule type" value="Genomic_DNA"/>
</dbReference>
<evidence type="ECO:0000313" key="2">
    <source>
        <dbReference type="Proteomes" id="UP000071778"/>
    </source>
</evidence>
<organism evidence="1 2">
    <name type="scientific">Collimonas arenae</name>
    <dbReference type="NCBI Taxonomy" id="279058"/>
    <lineage>
        <taxon>Bacteria</taxon>
        <taxon>Pseudomonadati</taxon>
        <taxon>Pseudomonadota</taxon>
        <taxon>Betaproteobacteria</taxon>
        <taxon>Burkholderiales</taxon>
        <taxon>Oxalobacteraceae</taxon>
        <taxon>Collimonas</taxon>
    </lineage>
</organism>
<dbReference type="PATRIC" id="fig|279058.18.peg.1324"/>
<keyword evidence="2" id="KW-1185">Reference proteome</keyword>
<dbReference type="AlphaFoldDB" id="A0A127QGM1"/>
<protein>
    <recommendedName>
        <fullName evidence="3">DUF349 domain-containing protein</fullName>
    </recommendedName>
</protein>
<dbReference type="InterPro" id="IPR007139">
    <property type="entry name" value="DUF349"/>
</dbReference>
<accession>A0A127QGM1</accession>
<evidence type="ECO:0000313" key="1">
    <source>
        <dbReference type="EMBL" id="AMP09126.1"/>
    </source>
</evidence>
<gene>
    <name evidence="1" type="ORF">CAter282_1335</name>
</gene>
<evidence type="ECO:0008006" key="3">
    <source>
        <dbReference type="Google" id="ProtNLM"/>
    </source>
</evidence>
<dbReference type="Pfam" id="PF03993">
    <property type="entry name" value="DUF349"/>
    <property type="match status" value="2"/>
</dbReference>
<sequence length="850" mass="93247">MFGFLFKRADRAAPQPVAELQAAVRAETRQASDQAKQQALSQAEALGDETAAVEFILQSGFADARLRAAQLVQSREAMEKVLQVCRNTDRRVAKLMQGRLDSARQQQLLTDKASASVMQAQRLLQEPLLMPNQVAELDRGWTAKDAPAGLLQEFEQIRGALAGRLAAQAGLQRTAIGLLASVRELHQQTLVDAQHESQTAALDALEAQMSACASDAEAVTLPRHLIIDFGQEAQALRKLLADLQQHEAALQARRDLLTAWEGAMEALSPETLKRAWSALPGLPAAVLGGELEQRYQALLKQHTVVVSKPEKIQAAPKAEQALADDGGRANIAEALDGLEKSLEDGALQAATDFDKTLRAIDFKAHKPSAAQLSRLTQARSELTRLQGWARWGGNVSREELTKAAQELLGQELALAELAKKIGSLRARWKSLDGSSGSAPKVLWESFDAACTTAYAPVAAHFQQQAEQRQANLVNARALIDDVQQYAQAALPLETVDGVAPDWKAIAQFCQQKQQAWKSQGPINRSEKKALDGAFAAAMQGLLTPLAAQQRSEIARRERLIDEAAQLPANQRDTADRVRELQQRWQEQAKALPLPRQDEQELWLRFRAACDAIFAQRKESASSADAERRDNLRLREEQCALLEAASAEPEAVLPKLLQQAQQEWARAGQVPRAEQAQIEARFQEAITAIRARLEQSRHKAALAQADALRDKLILCQKAEANLGTAADEDESDRRQSWAALPPLAPSFEKIIAARFERALQNSDGYAATLEANRPLLQQELLRAEILASAESPPELSRERLQLQVEVLQASLKAGATARNIEQQLLHICDLPAAMDEQALGRLLKLVALAKF</sequence>